<proteinExistence type="predicted"/>
<gene>
    <name evidence="1" type="ORF">AVEN_53919_1</name>
</gene>
<dbReference type="Proteomes" id="UP000499080">
    <property type="component" value="Unassembled WGS sequence"/>
</dbReference>
<organism evidence="1 2">
    <name type="scientific">Araneus ventricosus</name>
    <name type="common">Orbweaver spider</name>
    <name type="synonym">Epeira ventricosa</name>
    <dbReference type="NCBI Taxonomy" id="182803"/>
    <lineage>
        <taxon>Eukaryota</taxon>
        <taxon>Metazoa</taxon>
        <taxon>Ecdysozoa</taxon>
        <taxon>Arthropoda</taxon>
        <taxon>Chelicerata</taxon>
        <taxon>Arachnida</taxon>
        <taxon>Araneae</taxon>
        <taxon>Araneomorphae</taxon>
        <taxon>Entelegynae</taxon>
        <taxon>Araneoidea</taxon>
        <taxon>Araneidae</taxon>
        <taxon>Araneus</taxon>
    </lineage>
</organism>
<reference evidence="1 2" key="1">
    <citation type="journal article" date="2019" name="Sci. Rep.">
        <title>Orb-weaving spider Araneus ventricosus genome elucidates the spidroin gene catalogue.</title>
        <authorList>
            <person name="Kono N."/>
            <person name="Nakamura H."/>
            <person name="Ohtoshi R."/>
            <person name="Moran D.A.P."/>
            <person name="Shinohara A."/>
            <person name="Yoshida Y."/>
            <person name="Fujiwara M."/>
            <person name="Mori M."/>
            <person name="Tomita M."/>
            <person name="Arakawa K."/>
        </authorList>
    </citation>
    <scope>NUCLEOTIDE SEQUENCE [LARGE SCALE GENOMIC DNA]</scope>
</reference>
<dbReference type="EMBL" id="BGPR01007406">
    <property type="protein sequence ID" value="GBN26602.1"/>
    <property type="molecule type" value="Genomic_DNA"/>
</dbReference>
<dbReference type="OrthoDB" id="8044640at2759"/>
<sequence length="137" mass="16490">MPRELRSAKEYVFLLGDIKHQITGKKLSSIRQMLSVLFYNLREVKLNVSESANLTVRECILFWEKVRIPTKSMQRCVKKLIDLYASWRTPKKSKKKRNIFRRREKEFEESLDYLFHIAHADAFQLIKIEEDKVFLLR</sequence>
<keyword evidence="2" id="KW-1185">Reference proteome</keyword>
<evidence type="ECO:0000313" key="1">
    <source>
        <dbReference type="EMBL" id="GBN26602.1"/>
    </source>
</evidence>
<protein>
    <submittedName>
        <fullName evidence="1">Uncharacterized protein</fullName>
    </submittedName>
</protein>
<name>A0A4Y2MJC8_ARAVE</name>
<comment type="caution">
    <text evidence="1">The sequence shown here is derived from an EMBL/GenBank/DDBJ whole genome shotgun (WGS) entry which is preliminary data.</text>
</comment>
<dbReference type="AlphaFoldDB" id="A0A4Y2MJC8"/>
<evidence type="ECO:0000313" key="2">
    <source>
        <dbReference type="Proteomes" id="UP000499080"/>
    </source>
</evidence>
<accession>A0A4Y2MJC8</accession>